<gene>
    <name evidence="3" type="ORF">MIND_00649600</name>
</gene>
<dbReference type="RefSeq" id="XP_037221147.1">
    <property type="nucleotide sequence ID" value="XM_037363226.1"/>
</dbReference>
<dbReference type="EMBL" id="JACAZF010000005">
    <property type="protein sequence ID" value="KAF7304175.1"/>
    <property type="molecule type" value="Genomic_DNA"/>
</dbReference>
<dbReference type="CDD" id="cd09917">
    <property type="entry name" value="F-box_SF"/>
    <property type="match status" value="1"/>
</dbReference>
<evidence type="ECO:0000313" key="3">
    <source>
        <dbReference type="EMBL" id="KAF7304175.1"/>
    </source>
</evidence>
<feature type="coiled-coil region" evidence="1">
    <location>
        <begin position="47"/>
        <end position="81"/>
    </location>
</feature>
<name>A0A8H6SQI1_9AGAR</name>
<evidence type="ECO:0000313" key="4">
    <source>
        <dbReference type="Proteomes" id="UP000636479"/>
    </source>
</evidence>
<comment type="caution">
    <text evidence="3">The sequence shown here is derived from an EMBL/GenBank/DDBJ whole genome shotgun (WGS) entry which is preliminary data.</text>
</comment>
<protein>
    <submittedName>
        <fullName evidence="3">F-box domain-containing protein</fullName>
    </submittedName>
</protein>
<evidence type="ECO:0000259" key="2">
    <source>
        <dbReference type="Pfam" id="PF12937"/>
    </source>
</evidence>
<dbReference type="InterPro" id="IPR032675">
    <property type="entry name" value="LRR_dom_sf"/>
</dbReference>
<organism evidence="3 4">
    <name type="scientific">Mycena indigotica</name>
    <dbReference type="NCBI Taxonomy" id="2126181"/>
    <lineage>
        <taxon>Eukaryota</taxon>
        <taxon>Fungi</taxon>
        <taxon>Dikarya</taxon>
        <taxon>Basidiomycota</taxon>
        <taxon>Agaricomycotina</taxon>
        <taxon>Agaricomycetes</taxon>
        <taxon>Agaricomycetidae</taxon>
        <taxon>Agaricales</taxon>
        <taxon>Marasmiineae</taxon>
        <taxon>Mycenaceae</taxon>
        <taxon>Mycena</taxon>
    </lineage>
</organism>
<dbReference type="Gene3D" id="3.80.10.10">
    <property type="entry name" value="Ribonuclease Inhibitor"/>
    <property type="match status" value="1"/>
</dbReference>
<dbReference type="Pfam" id="PF12937">
    <property type="entry name" value="F-box-like"/>
    <property type="match status" value="1"/>
</dbReference>
<dbReference type="GeneID" id="59345742"/>
<feature type="domain" description="F-box" evidence="2">
    <location>
        <begin position="99"/>
        <end position="162"/>
    </location>
</feature>
<keyword evidence="1" id="KW-0175">Coiled coil</keyword>
<dbReference type="SUPFAM" id="SSF52047">
    <property type="entry name" value="RNI-like"/>
    <property type="match status" value="1"/>
</dbReference>
<sequence>MSRRSPSTEPFSSVNLPTEEQWDTIQDLCRANSAPSGAVATHTEAILEEGSTDLELYDEQLERYEEEIAALKEAYDAVAGERDVLRAYMMACRSTLAPIRRLPPELLLEIFKHMSPTKKTYLADRSSIYSEGISDLSTVAEVCVHWRRIIIGTPVLWSNMNMRSQGSDFIVLPIIRLCLKHSASLPLDIVYDPERDSRRGLRLLATHAERWRRLEFRLSVDDYGTRASIPAIRGRLPLLESLSISSYLSLAGIDAFEVAPKLTTVRFNKVPPKLPWAQLFSVTAELDNYPWPKSLEDIRAQLAFLAECFPSCAVTIPQLRIDEIPLSSPVTDLQLSGNVGCLSIGVVTRKLQPEATRQILGQIMQLLDLPRLQTLYIRHVSHADYDFISWPHHAFAKLARRAEDLTSLFLQDVLTTPGELAASLAHCSALRSLYVQDIDRSHEWLWDDAWERGVKSVEDHMLFTNDFARTFANTRLVPCLEVLAVAGYFLPDTLDDDVVADFLAARSAEKAFHFKACNIRARKSVNGLEDTTQDVYVRLRQLKVRTESPSLTFELVPWTQMLQYISQPFPLV</sequence>
<reference evidence="3" key="1">
    <citation type="submission" date="2020-05" db="EMBL/GenBank/DDBJ databases">
        <title>Mycena genomes resolve the evolution of fungal bioluminescence.</title>
        <authorList>
            <person name="Tsai I.J."/>
        </authorList>
    </citation>
    <scope>NUCLEOTIDE SEQUENCE</scope>
    <source>
        <strain evidence="3">171206Taipei</strain>
    </source>
</reference>
<keyword evidence="4" id="KW-1185">Reference proteome</keyword>
<dbReference type="PANTHER" id="PTHR38926">
    <property type="entry name" value="F-BOX DOMAIN CONTAINING PROTEIN, EXPRESSED"/>
    <property type="match status" value="1"/>
</dbReference>
<dbReference type="Gene3D" id="1.20.1280.50">
    <property type="match status" value="1"/>
</dbReference>
<dbReference type="PANTHER" id="PTHR38926:SF5">
    <property type="entry name" value="F-BOX AND LEUCINE-RICH REPEAT PROTEIN 6"/>
    <property type="match status" value="1"/>
</dbReference>
<dbReference type="OrthoDB" id="3065285at2759"/>
<dbReference type="AlphaFoldDB" id="A0A8H6SQI1"/>
<dbReference type="InterPro" id="IPR001810">
    <property type="entry name" value="F-box_dom"/>
</dbReference>
<dbReference type="Proteomes" id="UP000636479">
    <property type="component" value="Unassembled WGS sequence"/>
</dbReference>
<proteinExistence type="predicted"/>
<evidence type="ECO:0000256" key="1">
    <source>
        <dbReference type="SAM" id="Coils"/>
    </source>
</evidence>
<accession>A0A8H6SQI1</accession>